<comment type="caution">
    <text evidence="2">The sequence shown here is derived from an EMBL/GenBank/DDBJ whole genome shotgun (WGS) entry which is preliminary data.</text>
</comment>
<evidence type="ECO:0000256" key="1">
    <source>
        <dbReference type="SAM" id="SignalP"/>
    </source>
</evidence>
<feature type="chain" id="PRO_5046424027" evidence="1">
    <location>
        <begin position="32"/>
        <end position="736"/>
    </location>
</feature>
<dbReference type="Proteomes" id="UP000760407">
    <property type="component" value="Unassembled WGS sequence"/>
</dbReference>
<keyword evidence="1" id="KW-0732">Signal</keyword>
<accession>A0ABS1GE08</accession>
<feature type="signal peptide" evidence="1">
    <location>
        <begin position="1"/>
        <end position="31"/>
    </location>
</feature>
<reference evidence="2 3" key="1">
    <citation type="submission" date="2020-08" db="EMBL/GenBank/DDBJ databases">
        <title>Comparative genomics of Francisella species.</title>
        <authorList>
            <person name="Sahl J."/>
            <person name="Sjodin A."/>
            <person name="Wagner D."/>
            <person name="Forsman M."/>
        </authorList>
    </citation>
    <scope>NUCLEOTIDE SEQUENCE [LARGE SCALE GENOMIC DNA]</scope>
    <source>
        <strain evidence="2 3">F1093</strain>
    </source>
</reference>
<proteinExistence type="predicted"/>
<evidence type="ECO:0000313" key="3">
    <source>
        <dbReference type="Proteomes" id="UP000760407"/>
    </source>
</evidence>
<organism evidence="2 3">
    <name type="scientific">Francisella philomiragia</name>
    <dbReference type="NCBI Taxonomy" id="28110"/>
    <lineage>
        <taxon>Bacteria</taxon>
        <taxon>Pseudomonadati</taxon>
        <taxon>Pseudomonadota</taxon>
        <taxon>Gammaproteobacteria</taxon>
        <taxon>Thiotrichales</taxon>
        <taxon>Francisellaceae</taxon>
        <taxon>Francisella</taxon>
    </lineage>
</organism>
<sequence>MKVKKLVKNIFIASCGLVLFSAPLTIGYAKASNASEVNNELINQNSTIITGKILPNDTYIIKDIKGNIVLEGISDSNGIFHKKVRGLDENDTLVLNYRGQSIKTDNQGFMAIFKYKPYVLFASGPFDPPEYDDPSYWWGQAKNFQALFFQSTLGLYNSRQAYKQALISGKGMSWYQATNFENISLALLSIGQGFYDSYKSQQATKETLEKLSKDFNDSYSKIMKKLDWFVDNMDVEFSFNTQVDIDDNNEAQAKSTRKFVKLLDMLNTILEGDEYDSFKSGYDGYKMLNPSELSNKTPDEKNEEIFRLMSKLAKYEKYEGIDDGIDAALDSFYEQQIKNQGGYIELQSSQLAVMIEAINNLNSLEDLTKQKFAYKISQIDSEFDVNNYDGEAKYSPAGKVCDGSISTLYMQAIERDDKFLDYMASVYYLIIADNIVTQYPSSNINPSAVDTSLPIGDQRIRMSAYNMISAYYDQKQKIINIADSTLNNCQYFGDFNAPRIPGISYQTQNTWGLPLILYLVIDLQDDGGSSDIPPADVIFSNKDLRKQYFSELQNKFLDAVFEGIWDIPSVKYLDGNVKQIGVKLNLKSDALVNAKELVGSVSKQNAYISYVFQDVSLLFVHYPNFTDIAFDNAITEKMQQQLSDPNNYYIRIAETTLEEPANIDVENHMLVYDASGISYKDYIASIVGDQAENLCDQQGKCYYPITAELHYIDPDTKLDQVIDKKELAITRYSNNV</sequence>
<name>A0ABS1GE08_9GAMM</name>
<dbReference type="EMBL" id="JACTSG010000006">
    <property type="protein sequence ID" value="MBK2303080.1"/>
    <property type="molecule type" value="Genomic_DNA"/>
</dbReference>
<keyword evidence="3" id="KW-1185">Reference proteome</keyword>
<dbReference type="RefSeq" id="WP_200167378.1">
    <property type="nucleotide sequence ID" value="NZ_JACTSG010000006.1"/>
</dbReference>
<gene>
    <name evidence="2" type="ORF">IBE52_09150</name>
</gene>
<protein>
    <submittedName>
        <fullName evidence="2">Uncharacterized protein</fullName>
    </submittedName>
</protein>
<evidence type="ECO:0000313" key="2">
    <source>
        <dbReference type="EMBL" id="MBK2303080.1"/>
    </source>
</evidence>